<proteinExistence type="predicted"/>
<comment type="caution">
    <text evidence="2">The sequence shown here is derived from an EMBL/GenBank/DDBJ whole genome shotgun (WGS) entry which is preliminary data.</text>
</comment>
<feature type="compositionally biased region" description="Basic and acidic residues" evidence="1">
    <location>
        <begin position="21"/>
        <end position="30"/>
    </location>
</feature>
<accession>A0A9P7JH90</accession>
<sequence>MPSPMLRTALPPVPLTESEADSMHESHPSEDTTPPPTVNDDEVMLDFSPPRTTPTSTPTTPKPRPANPSPPSEEEMLHAYLMVAETNRSIIKSTSANSMSAIPQFTPAPPGGFPHIHLAHAVQLFDFQAAKVITTWLKVPYPKVLIRVFDHDGVMIIPVLGVYDQ</sequence>
<feature type="region of interest" description="Disordered" evidence="1">
    <location>
        <begin position="1"/>
        <end position="73"/>
    </location>
</feature>
<evidence type="ECO:0000256" key="1">
    <source>
        <dbReference type="SAM" id="MobiDB-lite"/>
    </source>
</evidence>
<dbReference type="GeneID" id="64633469"/>
<dbReference type="Proteomes" id="UP000807769">
    <property type="component" value="Unassembled WGS sequence"/>
</dbReference>
<keyword evidence="3" id="KW-1185">Reference proteome</keyword>
<evidence type="ECO:0000313" key="3">
    <source>
        <dbReference type="Proteomes" id="UP000807769"/>
    </source>
</evidence>
<feature type="compositionally biased region" description="Low complexity" evidence="1">
    <location>
        <begin position="48"/>
        <end position="59"/>
    </location>
</feature>
<feature type="compositionally biased region" description="Pro residues" evidence="1">
    <location>
        <begin position="60"/>
        <end position="71"/>
    </location>
</feature>
<dbReference type="RefSeq" id="XP_041196870.1">
    <property type="nucleotide sequence ID" value="XM_041339453.1"/>
</dbReference>
<dbReference type="OrthoDB" id="10506889at2759"/>
<evidence type="ECO:0000313" key="2">
    <source>
        <dbReference type="EMBL" id="KAG1822464.1"/>
    </source>
</evidence>
<protein>
    <submittedName>
        <fullName evidence="2">Uncharacterized protein</fullName>
    </submittedName>
</protein>
<reference evidence="2" key="1">
    <citation type="journal article" date="2020" name="New Phytol.">
        <title>Comparative genomics reveals dynamic genome evolution in host specialist ectomycorrhizal fungi.</title>
        <authorList>
            <person name="Lofgren L.A."/>
            <person name="Nguyen N.H."/>
            <person name="Vilgalys R."/>
            <person name="Ruytinx J."/>
            <person name="Liao H.L."/>
            <person name="Branco S."/>
            <person name="Kuo A."/>
            <person name="LaButti K."/>
            <person name="Lipzen A."/>
            <person name="Andreopoulos W."/>
            <person name="Pangilinan J."/>
            <person name="Riley R."/>
            <person name="Hundley H."/>
            <person name="Na H."/>
            <person name="Barry K."/>
            <person name="Grigoriev I.V."/>
            <person name="Stajich J.E."/>
            <person name="Kennedy P.G."/>
        </authorList>
    </citation>
    <scope>NUCLEOTIDE SEQUENCE</scope>
    <source>
        <strain evidence="2">MN1</strain>
    </source>
</reference>
<gene>
    <name evidence="2" type="ORF">BJ212DRAFT_1476891</name>
</gene>
<dbReference type="EMBL" id="JABBWG010000005">
    <property type="protein sequence ID" value="KAG1822464.1"/>
    <property type="molecule type" value="Genomic_DNA"/>
</dbReference>
<dbReference type="AlphaFoldDB" id="A0A9P7JH90"/>
<organism evidence="2 3">
    <name type="scientific">Suillus subaureus</name>
    <dbReference type="NCBI Taxonomy" id="48587"/>
    <lineage>
        <taxon>Eukaryota</taxon>
        <taxon>Fungi</taxon>
        <taxon>Dikarya</taxon>
        <taxon>Basidiomycota</taxon>
        <taxon>Agaricomycotina</taxon>
        <taxon>Agaricomycetes</taxon>
        <taxon>Agaricomycetidae</taxon>
        <taxon>Boletales</taxon>
        <taxon>Suillineae</taxon>
        <taxon>Suillaceae</taxon>
        <taxon>Suillus</taxon>
    </lineage>
</organism>
<name>A0A9P7JH90_9AGAM</name>